<reference evidence="2" key="1">
    <citation type="submission" date="2018-02" db="EMBL/GenBank/DDBJ databases">
        <title>Rhizophora mucronata_Transcriptome.</title>
        <authorList>
            <person name="Meera S.P."/>
            <person name="Sreeshan A."/>
            <person name="Augustine A."/>
        </authorList>
    </citation>
    <scope>NUCLEOTIDE SEQUENCE</scope>
    <source>
        <tissue evidence="2">Leaf</tissue>
    </source>
</reference>
<name>A0A2P2PKI9_RHIMU</name>
<evidence type="ECO:0000313" key="2">
    <source>
        <dbReference type="EMBL" id="MBX55247.1"/>
    </source>
</evidence>
<evidence type="ECO:0000256" key="1">
    <source>
        <dbReference type="SAM" id="Phobius"/>
    </source>
</evidence>
<feature type="transmembrane region" description="Helical" evidence="1">
    <location>
        <begin position="21"/>
        <end position="41"/>
    </location>
</feature>
<keyword evidence="1" id="KW-0472">Membrane</keyword>
<sequence length="42" mass="4919">MTETIRIMVSSFSCRHYASFPLFKIALIFHFLLGLITISHLY</sequence>
<organism evidence="2">
    <name type="scientific">Rhizophora mucronata</name>
    <name type="common">Asiatic mangrove</name>
    <dbReference type="NCBI Taxonomy" id="61149"/>
    <lineage>
        <taxon>Eukaryota</taxon>
        <taxon>Viridiplantae</taxon>
        <taxon>Streptophyta</taxon>
        <taxon>Embryophyta</taxon>
        <taxon>Tracheophyta</taxon>
        <taxon>Spermatophyta</taxon>
        <taxon>Magnoliopsida</taxon>
        <taxon>eudicotyledons</taxon>
        <taxon>Gunneridae</taxon>
        <taxon>Pentapetalae</taxon>
        <taxon>rosids</taxon>
        <taxon>fabids</taxon>
        <taxon>Malpighiales</taxon>
        <taxon>Rhizophoraceae</taxon>
        <taxon>Rhizophora</taxon>
    </lineage>
</organism>
<dbReference type="EMBL" id="GGEC01074763">
    <property type="protein sequence ID" value="MBX55247.1"/>
    <property type="molecule type" value="Transcribed_RNA"/>
</dbReference>
<protein>
    <submittedName>
        <fullName evidence="2">Uncharacterized protein</fullName>
    </submittedName>
</protein>
<proteinExistence type="predicted"/>
<keyword evidence="1" id="KW-1133">Transmembrane helix</keyword>
<dbReference type="AlphaFoldDB" id="A0A2P2PKI9"/>
<keyword evidence="1" id="KW-0812">Transmembrane</keyword>
<accession>A0A2P2PKI9</accession>